<proteinExistence type="inferred from homology"/>
<gene>
    <name evidence="11" type="ORF">DYB31_000895</name>
</gene>
<reference evidence="11 12" key="1">
    <citation type="submission" date="2018-08" db="EMBL/GenBank/DDBJ databases">
        <title>Aphanomyces genome sequencing and annotation.</title>
        <authorList>
            <person name="Minardi D."/>
            <person name="Oidtmann B."/>
            <person name="Van Der Giezen M."/>
            <person name="Studholme D.J."/>
        </authorList>
    </citation>
    <scope>NUCLEOTIDE SEQUENCE [LARGE SCALE GENOMIC DNA]</scope>
    <source>
        <strain evidence="11 12">197901</strain>
    </source>
</reference>
<dbReference type="InterPro" id="IPR058584">
    <property type="entry name" value="IMB1_TNPO1-like_TPR"/>
</dbReference>
<dbReference type="PROSITE" id="PS50166">
    <property type="entry name" value="IMPORTIN_B_NT"/>
    <property type="match status" value="1"/>
</dbReference>
<dbReference type="Pfam" id="PF13513">
    <property type="entry name" value="HEAT_EZ"/>
    <property type="match status" value="1"/>
</dbReference>
<keyword evidence="5" id="KW-0963">Cytoplasm</keyword>
<dbReference type="GO" id="GO:0031267">
    <property type="term" value="F:small GTPase binding"/>
    <property type="evidence" value="ECO:0007669"/>
    <property type="project" value="InterPro"/>
</dbReference>
<keyword evidence="4" id="KW-0813">Transport</keyword>
<dbReference type="FunFam" id="1.25.10.10:FF:000027">
    <property type="entry name" value="Importin subunit beta-1"/>
    <property type="match status" value="1"/>
</dbReference>
<dbReference type="GO" id="GO:0005737">
    <property type="term" value="C:cytoplasm"/>
    <property type="evidence" value="ECO:0007669"/>
    <property type="project" value="UniProtKB-SubCell"/>
</dbReference>
<dbReference type="PANTHER" id="PTHR10527">
    <property type="entry name" value="IMPORTIN BETA"/>
    <property type="match status" value="1"/>
</dbReference>
<dbReference type="InterPro" id="IPR011989">
    <property type="entry name" value="ARM-like"/>
</dbReference>
<feature type="compositionally biased region" description="Low complexity" evidence="9">
    <location>
        <begin position="13"/>
        <end position="30"/>
    </location>
</feature>
<evidence type="ECO:0000313" key="12">
    <source>
        <dbReference type="Proteomes" id="UP000266196"/>
    </source>
</evidence>
<dbReference type="VEuPathDB" id="FungiDB:H257_06557"/>
<dbReference type="SUPFAM" id="SSF48371">
    <property type="entry name" value="ARM repeat"/>
    <property type="match status" value="1"/>
</dbReference>
<evidence type="ECO:0000256" key="9">
    <source>
        <dbReference type="SAM" id="MobiDB-lite"/>
    </source>
</evidence>
<feature type="domain" description="Importin N-terminal" evidence="10">
    <location>
        <begin position="166"/>
        <end position="246"/>
    </location>
</feature>
<protein>
    <recommendedName>
        <fullName evidence="10">Importin N-terminal domain-containing protein</fullName>
    </recommendedName>
</protein>
<dbReference type="Proteomes" id="UP000266196">
    <property type="component" value="Unassembled WGS sequence"/>
</dbReference>
<sequence>MPGLLYEADIRQTHQSNASSTTTASNLQTNPGNAKPYHGSSSAAVYAMTVPGPRQLVVFENQLLEFCRDYNSPHAAHVAAVAKQYLHNQPACWRLLYTKYNVSYIRSNRSYPSYADVFDGVSLAQDNATTAPSCHLHFKTRHRASMDIPNALLATTSPDANLRKQAEDALNQAVNENAGQLMVTLSQALAAEDFPTPGRQQAGLFLKNILDAKDYALQELKIQQWYSLADDVRNAIKQYALSSLKAQDAIAAHTAAQVVAKIGSIDVPQKQWPDLLRILVENVTSGTDSVKHASLETLGYLCEGLDEDSLEASESNQILTAIVDGIRKENPDKIRLSAVVALRNSLEFVNENFSRDAERTHIMTVVCEATQCTDVQVRVRAFECIATIASLYYEYLGEYMSVLCDLTFKAVQADQAEVGLQSLEFWSSICDVELEFIEEGRYGDPAVAAANLKRYVETVLPALVPMLLNTLTQQEEDQFEDDTWNLSMAGATTLTLAAQVVEDAIVAPVMQFVTTNIQSANWHQKEAAIMAFGSILDGPHQQTIQPIVENAMPVLITCMNDPNALVRDTTAWTIGRICEIHGVVMARCLGPLMQLIVAGLDQESKVAAHMCYAIHYIFQSFSELDEGTTPLDPYFGHVFDKCLMTCQLSSEENIRVSAFEALGMMIQHGSSNATPHILSRLTSILEHLEGNIEKHKANPAYGQEFYGLYTCACDVLVVVIQRVDHDIRPFADRIMQCLLNIFSTGHTTAGEEAFLATGALAGAIESDFKKYMTQFYPVLIAGLSNVQEHAVCASAVGVVGDICRALGADVNVYIPEIVNQLLVILRFPNLNRTVKPPVIAVFGDIGLAIEGEFEPYFQHVVEMLLQAAQACVAVQVDDEDAVEYLNQLRESILEAFTGILQGLSSHNKGPLMVPALQGIGQFLALLSAETNRSDSVTTTAAGLIGDIASILGVQAKLLLKEQFIQSLLLDTSRIDDDQAQSVASWAKQVGFVLLSCCKEWTAAAHVVVGGSGGGRNGGCYSNSIAVLLPLLDAPVL</sequence>
<dbReference type="InterPro" id="IPR001494">
    <property type="entry name" value="Importin-beta_N"/>
</dbReference>
<name>A0A397EMP3_APHAT</name>
<evidence type="ECO:0000313" key="11">
    <source>
        <dbReference type="EMBL" id="RHY81898.1"/>
    </source>
</evidence>
<comment type="caution">
    <text evidence="11">The sequence shown here is derived from an EMBL/GenBank/DDBJ whole genome shotgun (WGS) entry which is preliminary data.</text>
</comment>
<dbReference type="EMBL" id="QUTE01022596">
    <property type="protein sequence ID" value="RHY81898.1"/>
    <property type="molecule type" value="Genomic_DNA"/>
</dbReference>
<dbReference type="GO" id="GO:0006606">
    <property type="term" value="P:protein import into nucleus"/>
    <property type="evidence" value="ECO:0007669"/>
    <property type="project" value="InterPro"/>
</dbReference>
<feature type="region of interest" description="Disordered" evidence="9">
    <location>
        <begin position="13"/>
        <end position="36"/>
    </location>
</feature>
<comment type="subcellular location">
    <subcellularLocation>
        <location evidence="2">Cytoplasm</location>
    </subcellularLocation>
    <subcellularLocation>
        <location evidence="1">Nucleus envelope</location>
    </subcellularLocation>
</comment>
<dbReference type="SMART" id="SM00185">
    <property type="entry name" value="ARM"/>
    <property type="match status" value="2"/>
</dbReference>
<dbReference type="InterPro" id="IPR016024">
    <property type="entry name" value="ARM-type_fold"/>
</dbReference>
<evidence type="ECO:0000256" key="1">
    <source>
        <dbReference type="ARBA" id="ARBA00004259"/>
    </source>
</evidence>
<evidence type="ECO:0000256" key="8">
    <source>
        <dbReference type="ARBA" id="ARBA00023242"/>
    </source>
</evidence>
<keyword evidence="6" id="KW-0677">Repeat</keyword>
<evidence type="ECO:0000256" key="5">
    <source>
        <dbReference type="ARBA" id="ARBA00022490"/>
    </source>
</evidence>
<dbReference type="InterPro" id="IPR040122">
    <property type="entry name" value="Importin_beta"/>
</dbReference>
<evidence type="ECO:0000256" key="7">
    <source>
        <dbReference type="ARBA" id="ARBA00022927"/>
    </source>
</evidence>
<dbReference type="AlphaFoldDB" id="A0A397EMP3"/>
<keyword evidence="7" id="KW-0653">Protein transport</keyword>
<dbReference type="SMART" id="SM00913">
    <property type="entry name" value="IBN_N"/>
    <property type="match status" value="1"/>
</dbReference>
<dbReference type="InterPro" id="IPR000225">
    <property type="entry name" value="Armadillo"/>
</dbReference>
<dbReference type="Gene3D" id="1.25.10.10">
    <property type="entry name" value="Leucine-rich Repeat Variant"/>
    <property type="match status" value="1"/>
</dbReference>
<dbReference type="Pfam" id="PF25574">
    <property type="entry name" value="TPR_IMB1"/>
    <property type="match status" value="1"/>
</dbReference>
<organism evidence="11 12">
    <name type="scientific">Aphanomyces astaci</name>
    <name type="common">Crayfish plague agent</name>
    <dbReference type="NCBI Taxonomy" id="112090"/>
    <lineage>
        <taxon>Eukaryota</taxon>
        <taxon>Sar</taxon>
        <taxon>Stramenopiles</taxon>
        <taxon>Oomycota</taxon>
        <taxon>Saprolegniomycetes</taxon>
        <taxon>Saprolegniales</taxon>
        <taxon>Verrucalvaceae</taxon>
        <taxon>Aphanomyces</taxon>
    </lineage>
</organism>
<evidence type="ECO:0000256" key="6">
    <source>
        <dbReference type="ARBA" id="ARBA00022737"/>
    </source>
</evidence>
<comment type="similarity">
    <text evidence="3">Belongs to the importin beta family. Importin beta-1 subfamily.</text>
</comment>
<evidence type="ECO:0000256" key="4">
    <source>
        <dbReference type="ARBA" id="ARBA00022448"/>
    </source>
</evidence>
<evidence type="ECO:0000259" key="10">
    <source>
        <dbReference type="PROSITE" id="PS50166"/>
    </source>
</evidence>
<accession>A0A397EMP3</accession>
<evidence type="ECO:0000256" key="2">
    <source>
        <dbReference type="ARBA" id="ARBA00004496"/>
    </source>
</evidence>
<dbReference type="GO" id="GO:0005635">
    <property type="term" value="C:nuclear envelope"/>
    <property type="evidence" value="ECO:0007669"/>
    <property type="project" value="UniProtKB-SubCell"/>
</dbReference>
<evidence type="ECO:0000256" key="3">
    <source>
        <dbReference type="ARBA" id="ARBA00010907"/>
    </source>
</evidence>
<keyword evidence="8" id="KW-0539">Nucleus</keyword>